<feature type="transmembrane region" description="Helical" evidence="2">
    <location>
        <begin position="77"/>
        <end position="97"/>
    </location>
</feature>
<feature type="region of interest" description="Disordered" evidence="1">
    <location>
        <begin position="1"/>
        <end position="68"/>
    </location>
</feature>
<dbReference type="RefSeq" id="WP_378592794.1">
    <property type="nucleotide sequence ID" value="NZ_JBHSKD010000027.1"/>
</dbReference>
<feature type="compositionally biased region" description="Acidic residues" evidence="1">
    <location>
        <begin position="51"/>
        <end position="60"/>
    </location>
</feature>
<evidence type="ECO:0000256" key="2">
    <source>
        <dbReference type="SAM" id="Phobius"/>
    </source>
</evidence>
<feature type="compositionally biased region" description="Low complexity" evidence="1">
    <location>
        <begin position="39"/>
        <end position="50"/>
    </location>
</feature>
<evidence type="ECO:0000256" key="1">
    <source>
        <dbReference type="SAM" id="MobiDB-lite"/>
    </source>
</evidence>
<name>A0ABW0BP98_9ACTN</name>
<sequence>MGAQNEDDAWRAIVENYGERPRLDPSPPAPEPEPVWFTGALADAAGSAGADDIDDPDEEGFVPPPPPPLPWPEPARLLAWLGVFGAPTVLLVGLVLGVTLPSVLGYALIGWFVGGFGYLVLHMDNTPRDPGDDGAVV</sequence>
<feature type="compositionally biased region" description="Pro residues" evidence="1">
    <location>
        <begin position="24"/>
        <end position="33"/>
    </location>
</feature>
<evidence type="ECO:0000313" key="4">
    <source>
        <dbReference type="Proteomes" id="UP001596087"/>
    </source>
</evidence>
<gene>
    <name evidence="3" type="ORF">ACFPGP_20005</name>
</gene>
<reference evidence="4" key="1">
    <citation type="journal article" date="2019" name="Int. J. Syst. Evol. Microbiol.">
        <title>The Global Catalogue of Microorganisms (GCM) 10K type strain sequencing project: providing services to taxonomists for standard genome sequencing and annotation.</title>
        <authorList>
            <consortium name="The Broad Institute Genomics Platform"/>
            <consortium name="The Broad Institute Genome Sequencing Center for Infectious Disease"/>
            <person name="Wu L."/>
            <person name="Ma J."/>
        </authorList>
    </citation>
    <scope>NUCLEOTIDE SEQUENCE [LARGE SCALE GENOMIC DNA]</scope>
    <source>
        <strain evidence="4">DFY41</strain>
    </source>
</reference>
<dbReference type="Proteomes" id="UP001596087">
    <property type="component" value="Unassembled WGS sequence"/>
</dbReference>
<keyword evidence="4" id="KW-1185">Reference proteome</keyword>
<proteinExistence type="predicted"/>
<keyword evidence="2" id="KW-0472">Membrane</keyword>
<protein>
    <submittedName>
        <fullName evidence="3">Uncharacterized protein</fullName>
    </submittedName>
</protein>
<accession>A0ABW0BP98</accession>
<evidence type="ECO:0000313" key="3">
    <source>
        <dbReference type="EMBL" id="MFC5178977.1"/>
    </source>
</evidence>
<dbReference type="EMBL" id="JBHSKD010000027">
    <property type="protein sequence ID" value="MFC5178977.1"/>
    <property type="molecule type" value="Genomic_DNA"/>
</dbReference>
<keyword evidence="2" id="KW-0812">Transmembrane</keyword>
<comment type="caution">
    <text evidence="3">The sequence shown here is derived from an EMBL/GenBank/DDBJ whole genome shotgun (WGS) entry which is preliminary data.</text>
</comment>
<organism evidence="3 4">
    <name type="scientific">Nocardioides taihuensis</name>
    <dbReference type="NCBI Taxonomy" id="1835606"/>
    <lineage>
        <taxon>Bacteria</taxon>
        <taxon>Bacillati</taxon>
        <taxon>Actinomycetota</taxon>
        <taxon>Actinomycetes</taxon>
        <taxon>Propionibacteriales</taxon>
        <taxon>Nocardioidaceae</taxon>
        <taxon>Nocardioides</taxon>
    </lineage>
</organism>
<feature type="transmembrane region" description="Helical" evidence="2">
    <location>
        <begin position="103"/>
        <end position="121"/>
    </location>
</feature>
<keyword evidence="2" id="KW-1133">Transmembrane helix</keyword>